<dbReference type="Pfam" id="PF08241">
    <property type="entry name" value="Methyltransf_11"/>
    <property type="match status" value="1"/>
</dbReference>
<dbReference type="Proteomes" id="UP000593842">
    <property type="component" value="Chromosome"/>
</dbReference>
<keyword evidence="3" id="KW-0808">Transferase</keyword>
<dbReference type="KEGG" id="fit:Fi14EGH31_19080"/>
<dbReference type="GO" id="GO:0032259">
    <property type="term" value="P:methylation"/>
    <property type="evidence" value="ECO:0007669"/>
    <property type="project" value="UniProtKB-KW"/>
</dbReference>
<evidence type="ECO:0000313" key="5">
    <source>
        <dbReference type="Proteomes" id="UP000593842"/>
    </source>
</evidence>
<reference evidence="2" key="2">
    <citation type="journal article" date="2020" name="Microbiol. Resour. Announc.">
        <title>Complete Genome Sequence of Faecalibacillus intestinalis JCM 34082, Isolated from Feces from a Healthy Japanese Female.</title>
        <authorList>
            <person name="Sakamoto M."/>
            <person name="Ikeyama N."/>
            <person name="Toyoda A."/>
            <person name="Murakami T."/>
            <person name="Mori H."/>
            <person name="Ohkuma M."/>
        </authorList>
    </citation>
    <scope>NUCLEOTIDE SEQUENCE</scope>
    <source>
        <strain evidence="2">14EGH31</strain>
    </source>
</reference>
<sequence>MNELENYYGKFCEDKRLLRKHGQVEYRTSMKYIHDYLKPGDHILDIGAGTGRYSVALNQEGYEVDAIELVKYNLGMLKAKKSTVKAYQGTALDLSRYKDETFDITLLFGPMYHLFSYEDKLKALSEAKRVTKTGGTILVAYVMNDYSVLVHGFRDGHIKEALKNGKIDQNFQTQTNIDDLYSYVRIDLIDQLNQDLNLERIKIIAADGPADYMRPILNKMDDETFELFMQYHLSTCERQDMIGASSHTLDILRKV</sequence>
<feature type="domain" description="Methyltransferase type 11" evidence="1">
    <location>
        <begin position="44"/>
        <end position="138"/>
    </location>
</feature>
<dbReference type="Proteomes" id="UP000240974">
    <property type="component" value="Unassembled WGS sequence"/>
</dbReference>
<dbReference type="InterPro" id="IPR013216">
    <property type="entry name" value="Methyltransf_11"/>
</dbReference>
<dbReference type="CDD" id="cd02440">
    <property type="entry name" value="AdoMet_MTases"/>
    <property type="match status" value="1"/>
</dbReference>
<dbReference type="EMBL" id="AP024085">
    <property type="protein sequence ID" value="BCL58196.1"/>
    <property type="molecule type" value="Genomic_DNA"/>
</dbReference>
<dbReference type="GeneID" id="70580348"/>
<reference evidence="5" key="3">
    <citation type="submission" date="2020-09" db="EMBL/GenBank/DDBJ databases">
        <title>Complete genome sequencing of Faecalibacillus intestinalis strain 14EGH31.</title>
        <authorList>
            <person name="Sakamoto M."/>
            <person name="Murakami T."/>
            <person name="Mori H."/>
        </authorList>
    </citation>
    <scope>NUCLEOTIDE SEQUENCE [LARGE SCALE GENOMIC DNA]</scope>
    <source>
        <strain evidence="5">14EGH31</strain>
    </source>
</reference>
<protein>
    <submittedName>
        <fullName evidence="3">SAM-dependent methyltransferase</fullName>
    </submittedName>
</protein>
<dbReference type="InterPro" id="IPR029063">
    <property type="entry name" value="SAM-dependent_MTases_sf"/>
</dbReference>
<dbReference type="RefSeq" id="WP_107028932.1">
    <property type="nucleotide sequence ID" value="NZ_AP024085.1"/>
</dbReference>
<reference evidence="3 4" key="1">
    <citation type="journal article" date="2019" name="Int. J. Syst. Evol. Microbiol.">
        <title>Faecalibacillus intestinalis gen. nov., sp. nov. and Faecalibacillus faecis sp. nov., isolated from human faeces.</title>
        <authorList>
            <person name="Seo B."/>
            <person name="Jeon K."/>
            <person name="Baek I."/>
            <person name="Lee Y.M."/>
            <person name="Baek K."/>
            <person name="Ko G."/>
        </authorList>
    </citation>
    <scope>NUCLEOTIDE SEQUENCE [LARGE SCALE GENOMIC DNA]</scope>
    <source>
        <strain evidence="3 4">SNUG30099</strain>
    </source>
</reference>
<evidence type="ECO:0000313" key="3">
    <source>
        <dbReference type="EMBL" id="PST43259.1"/>
    </source>
</evidence>
<organism evidence="3 4">
    <name type="scientific">Faecalibacillus intestinalis</name>
    <dbReference type="NCBI Taxonomy" id="1982626"/>
    <lineage>
        <taxon>Bacteria</taxon>
        <taxon>Bacillati</taxon>
        <taxon>Bacillota</taxon>
        <taxon>Erysipelotrichia</taxon>
        <taxon>Erysipelotrichales</taxon>
        <taxon>Coprobacillaceae</taxon>
        <taxon>Faecalibacillus</taxon>
    </lineage>
</organism>
<accession>A0A2T3G6V9</accession>
<gene>
    <name evidence="3" type="ORF">C7U54_00675</name>
    <name evidence="2" type="ORF">Fi14EGH31_19080</name>
</gene>
<dbReference type="SUPFAM" id="SSF53335">
    <property type="entry name" value="S-adenosyl-L-methionine-dependent methyltransferases"/>
    <property type="match status" value="1"/>
</dbReference>
<evidence type="ECO:0000313" key="2">
    <source>
        <dbReference type="EMBL" id="BCL58196.1"/>
    </source>
</evidence>
<dbReference type="AlphaFoldDB" id="A0A2T3G6V9"/>
<dbReference type="EMBL" id="PYLQ01000001">
    <property type="protein sequence ID" value="PST43259.1"/>
    <property type="molecule type" value="Genomic_DNA"/>
</dbReference>
<dbReference type="Gene3D" id="3.40.50.150">
    <property type="entry name" value="Vaccinia Virus protein VP39"/>
    <property type="match status" value="1"/>
</dbReference>
<evidence type="ECO:0000259" key="1">
    <source>
        <dbReference type="Pfam" id="PF08241"/>
    </source>
</evidence>
<evidence type="ECO:0000313" key="4">
    <source>
        <dbReference type="Proteomes" id="UP000240974"/>
    </source>
</evidence>
<dbReference type="GO" id="GO:0008757">
    <property type="term" value="F:S-adenosylmethionine-dependent methyltransferase activity"/>
    <property type="evidence" value="ECO:0007669"/>
    <property type="project" value="InterPro"/>
</dbReference>
<keyword evidence="3" id="KW-0489">Methyltransferase</keyword>
<name>A0A2T3G6V9_9FIRM</name>
<proteinExistence type="predicted"/>
<keyword evidence="4" id="KW-1185">Reference proteome</keyword>